<organism evidence="2 3">
    <name type="scientific">Candidatus Wolfebacteria bacterium CG18_big_fil_WC_8_21_14_2_50_39_7</name>
    <dbReference type="NCBI Taxonomy" id="1975071"/>
    <lineage>
        <taxon>Bacteria</taxon>
        <taxon>Candidatus Wolfeibacteriota</taxon>
    </lineage>
</organism>
<reference evidence="2 3" key="1">
    <citation type="submission" date="2017-09" db="EMBL/GenBank/DDBJ databases">
        <title>Depth-based differentiation of microbial function through sediment-hosted aquifers and enrichment of novel symbionts in the deep terrestrial subsurface.</title>
        <authorList>
            <person name="Probst A.J."/>
            <person name="Ladd B."/>
            <person name="Jarett J.K."/>
            <person name="Geller-Mcgrath D.E."/>
            <person name="Sieber C.M."/>
            <person name="Emerson J.B."/>
            <person name="Anantharaman K."/>
            <person name="Thomas B.C."/>
            <person name="Malmstrom R."/>
            <person name="Stieglmeier M."/>
            <person name="Klingl A."/>
            <person name="Woyke T."/>
            <person name="Ryan C.M."/>
            <person name="Banfield J.F."/>
        </authorList>
    </citation>
    <scope>NUCLEOTIDE SEQUENCE [LARGE SCALE GENOMIC DNA]</scope>
    <source>
        <strain evidence="2">CG18_big_fil_WC_8_21_14_2_50_39_7</strain>
    </source>
</reference>
<keyword evidence="1" id="KW-1133">Transmembrane helix</keyword>
<dbReference type="EMBL" id="PCTX01000061">
    <property type="protein sequence ID" value="PIP92062.1"/>
    <property type="molecule type" value="Genomic_DNA"/>
</dbReference>
<name>A0A2H0ECD9_9BACT</name>
<feature type="transmembrane region" description="Helical" evidence="1">
    <location>
        <begin position="141"/>
        <end position="162"/>
    </location>
</feature>
<accession>A0A2H0ECD9</accession>
<keyword evidence="1" id="KW-0812">Transmembrane</keyword>
<evidence type="ECO:0000256" key="1">
    <source>
        <dbReference type="SAM" id="Phobius"/>
    </source>
</evidence>
<feature type="transmembrane region" description="Helical" evidence="1">
    <location>
        <begin position="266"/>
        <end position="287"/>
    </location>
</feature>
<evidence type="ECO:0000313" key="3">
    <source>
        <dbReference type="Proteomes" id="UP000229241"/>
    </source>
</evidence>
<keyword evidence="1" id="KW-0472">Membrane</keyword>
<feature type="transmembrane region" description="Helical" evidence="1">
    <location>
        <begin position="52"/>
        <end position="72"/>
    </location>
</feature>
<proteinExistence type="predicted"/>
<feature type="transmembrane region" description="Helical" evidence="1">
    <location>
        <begin position="78"/>
        <end position="95"/>
    </location>
</feature>
<comment type="caution">
    <text evidence="2">The sequence shown here is derived from an EMBL/GenBank/DDBJ whole genome shotgun (WGS) entry which is preliminary data.</text>
</comment>
<feature type="transmembrane region" description="Helical" evidence="1">
    <location>
        <begin position="293"/>
        <end position="312"/>
    </location>
</feature>
<gene>
    <name evidence="2" type="ORF">COW77_02050</name>
</gene>
<sequence length="323" mass="36326">MEDRGLLNKTTDEIEADRSVPKIIILAAIGIIFSFAFGYFLKLFILHGRLNFLFFCFLAALGFLIFFLLEVFFVKTFWIVNLIIFLETLGFLAPFYDNLSKILGLGTLISFLIFLSGVYVGRAELENMLKIKFWRISKKTLPKAIAGLALFSSIIYVGMIGFGEKEFFIPQATFTKIVKFVPGIDLSLPVETLIRNLAVNQIEGNDQLKLLPESAKKELINQSVKELEKKISDFTGLPLNPKIKSSEALYGIMVEKFTKLPENVRLFAPVAIAALIFLTIVSLSLPIRLITTVLAFLIYEICLALGFSTIMLEGKSREIIILK</sequence>
<feature type="transmembrane region" description="Helical" evidence="1">
    <location>
        <begin position="102"/>
        <end position="121"/>
    </location>
</feature>
<dbReference type="AlphaFoldDB" id="A0A2H0ECD9"/>
<protein>
    <submittedName>
        <fullName evidence="2">Uncharacterized protein</fullName>
    </submittedName>
</protein>
<feature type="transmembrane region" description="Helical" evidence="1">
    <location>
        <begin position="20"/>
        <end position="40"/>
    </location>
</feature>
<dbReference type="Proteomes" id="UP000229241">
    <property type="component" value="Unassembled WGS sequence"/>
</dbReference>
<evidence type="ECO:0000313" key="2">
    <source>
        <dbReference type="EMBL" id="PIP92062.1"/>
    </source>
</evidence>